<evidence type="ECO:0000256" key="2">
    <source>
        <dbReference type="ARBA" id="ARBA00022679"/>
    </source>
</evidence>
<feature type="compositionally biased region" description="Acidic residues" evidence="7">
    <location>
        <begin position="67"/>
        <end position="151"/>
    </location>
</feature>
<evidence type="ECO:0000313" key="10">
    <source>
        <dbReference type="Proteomes" id="UP000591131"/>
    </source>
</evidence>
<keyword evidence="2" id="KW-0808">Transferase</keyword>
<dbReference type="PROSITE" id="PS00107">
    <property type="entry name" value="PROTEIN_KINASE_ATP"/>
    <property type="match status" value="1"/>
</dbReference>
<dbReference type="InterPro" id="IPR008271">
    <property type="entry name" value="Ser/Thr_kinase_AS"/>
</dbReference>
<keyword evidence="10" id="KW-1185">Reference proteome</keyword>
<keyword evidence="4" id="KW-0418">Kinase</keyword>
<name>A0A7J6MS68_PERCH</name>
<feature type="region of interest" description="Disordered" evidence="7">
    <location>
        <begin position="67"/>
        <end position="175"/>
    </location>
</feature>
<gene>
    <name evidence="9" type="ORF">FOL47_009516</name>
</gene>
<dbReference type="SMART" id="SM00220">
    <property type="entry name" value="S_TKc"/>
    <property type="match status" value="1"/>
</dbReference>
<evidence type="ECO:0000256" key="5">
    <source>
        <dbReference type="ARBA" id="ARBA00022840"/>
    </source>
</evidence>
<keyword evidence="1" id="KW-0723">Serine/threonine-protein kinase</keyword>
<dbReference type="GO" id="GO:0004674">
    <property type="term" value="F:protein serine/threonine kinase activity"/>
    <property type="evidence" value="ECO:0007669"/>
    <property type="project" value="UniProtKB-KW"/>
</dbReference>
<dbReference type="AlphaFoldDB" id="A0A7J6MS68"/>
<organism evidence="9 10">
    <name type="scientific">Perkinsus chesapeaki</name>
    <name type="common">Clam parasite</name>
    <name type="synonym">Perkinsus andrewsi</name>
    <dbReference type="NCBI Taxonomy" id="330153"/>
    <lineage>
        <taxon>Eukaryota</taxon>
        <taxon>Sar</taxon>
        <taxon>Alveolata</taxon>
        <taxon>Perkinsozoa</taxon>
        <taxon>Perkinsea</taxon>
        <taxon>Perkinsida</taxon>
        <taxon>Perkinsidae</taxon>
        <taxon>Perkinsus</taxon>
    </lineage>
</organism>
<dbReference type="PROSITE" id="PS50011">
    <property type="entry name" value="PROTEIN_KINASE_DOM"/>
    <property type="match status" value="1"/>
</dbReference>
<feature type="domain" description="Protein kinase" evidence="8">
    <location>
        <begin position="267"/>
        <end position="753"/>
    </location>
</feature>
<evidence type="ECO:0000256" key="3">
    <source>
        <dbReference type="ARBA" id="ARBA00022741"/>
    </source>
</evidence>
<evidence type="ECO:0000259" key="8">
    <source>
        <dbReference type="PROSITE" id="PS50011"/>
    </source>
</evidence>
<reference evidence="9 10" key="1">
    <citation type="submission" date="2020-04" db="EMBL/GenBank/DDBJ databases">
        <title>Perkinsus chesapeaki whole genome sequence.</title>
        <authorList>
            <person name="Bogema D.R."/>
        </authorList>
    </citation>
    <scope>NUCLEOTIDE SEQUENCE [LARGE SCALE GENOMIC DNA]</scope>
    <source>
        <strain evidence="9">ATCC PRA-425</strain>
    </source>
</reference>
<dbReference type="PROSITE" id="PS00108">
    <property type="entry name" value="PROTEIN_KINASE_ST"/>
    <property type="match status" value="1"/>
</dbReference>
<dbReference type="OrthoDB" id="437530at2759"/>
<dbReference type="SUPFAM" id="SSF56112">
    <property type="entry name" value="Protein kinase-like (PK-like)"/>
    <property type="match status" value="1"/>
</dbReference>
<dbReference type="InterPro" id="IPR011009">
    <property type="entry name" value="Kinase-like_dom_sf"/>
</dbReference>
<sequence length="879" mass="100143">MITAAALPWISNRRVNNVTTTEEGSRRGPSATVGRRLRGLYFQEHFARANPTFAPFTDFGRLVIGVESDDDEDDDEDEESEESEESEDKESDDDDEDDDEEEESEEDEEDEDEEDEEESEEEESEEEAEEEEEVESVQEGEDVQSAVEEEDVKSVTGEGEERPPRIPPVNYDRSEPAFDRSERYYQHQLQPREEQQNRVRPQQIVVPGFGGGNFYGGAVFCYDAHQLMGKVSPRGGGRGYHRYEHYDEYEFAIGRVVPSPTTRDVEYRIIDLLGEGVFGSVFLCVMRSLARRFPPRQVAMKVSKNNGRSLKNAAFEARALEKLSKKFNVRNNEGKASSGPGDTPSTCTSPSVNHDWYEPEFETPFLQFYDSFMYLGRACIVVERMDMTLYDMIRMSCNPGPGRHGGYWGVRPGLPLEVVADLSEQILKKLALMRLTGVIHCDLKMDNILIRQGREGEPIWKMEAKISDFGCGMSEGDPIHRKVQSRYYRAPEAILGLTPYSCALDVWSLGCMMAEMATREPLFESTDELDQLNKMTRILGPIPHHMVRDAMASGRGGQVLEFFDPVVILDTVYLDTYERVVCQTRYVREGQDNFETPGRVLPWMYYSMNPEETWLSTTRFLPLSENHLRGWAEVQAGLTGQTTEEVYGRPCTMTWRLWDGFRLRFPGERINTRVRLVESGPTVCGVREMVVDTSQMMFSPKGMDRLLRSKCVEGLQQKSSPMEKKWAQATAACFVWDPELRVTPAQLLSAPFYNYPDDVSPKKGEWEEGSEWTRLEGFFKRKESFLVKAAERLSGGRKFNSMAGLQLYADRVARKWASDFRKVRKSVPDDGYVPSSFPGLDFSYLFGIDSEEEDDSWGALDDVGSLERLVCRGTVSCDI</sequence>
<evidence type="ECO:0000256" key="1">
    <source>
        <dbReference type="ARBA" id="ARBA00022527"/>
    </source>
</evidence>
<comment type="caution">
    <text evidence="9">The sequence shown here is derived from an EMBL/GenBank/DDBJ whole genome shotgun (WGS) entry which is preliminary data.</text>
</comment>
<dbReference type="InterPro" id="IPR000719">
    <property type="entry name" value="Prot_kinase_dom"/>
</dbReference>
<dbReference type="GO" id="GO:0005524">
    <property type="term" value="F:ATP binding"/>
    <property type="evidence" value="ECO:0007669"/>
    <property type="project" value="UniProtKB-UniRule"/>
</dbReference>
<dbReference type="InterPro" id="IPR017441">
    <property type="entry name" value="Protein_kinase_ATP_BS"/>
</dbReference>
<dbReference type="PANTHER" id="PTHR24058">
    <property type="entry name" value="DUAL SPECIFICITY PROTEIN KINASE"/>
    <property type="match status" value="1"/>
</dbReference>
<dbReference type="InterPro" id="IPR050494">
    <property type="entry name" value="Ser_Thr_dual-spec_kinase"/>
</dbReference>
<accession>A0A7J6MS68</accession>
<evidence type="ECO:0000256" key="6">
    <source>
        <dbReference type="PROSITE-ProRule" id="PRU10141"/>
    </source>
</evidence>
<dbReference type="EMBL" id="JAAPAO010000067">
    <property type="protein sequence ID" value="KAF4674236.1"/>
    <property type="molecule type" value="Genomic_DNA"/>
</dbReference>
<evidence type="ECO:0000256" key="7">
    <source>
        <dbReference type="SAM" id="MobiDB-lite"/>
    </source>
</evidence>
<dbReference type="Proteomes" id="UP000591131">
    <property type="component" value="Unassembled WGS sequence"/>
</dbReference>
<proteinExistence type="predicted"/>
<evidence type="ECO:0000256" key="4">
    <source>
        <dbReference type="ARBA" id="ARBA00022777"/>
    </source>
</evidence>
<protein>
    <recommendedName>
        <fullName evidence="8">Protein kinase domain-containing protein</fullName>
    </recommendedName>
</protein>
<evidence type="ECO:0000313" key="9">
    <source>
        <dbReference type="EMBL" id="KAF4674236.1"/>
    </source>
</evidence>
<keyword evidence="5 6" id="KW-0067">ATP-binding</keyword>
<keyword evidence="3 6" id="KW-0547">Nucleotide-binding</keyword>
<dbReference type="Pfam" id="PF00069">
    <property type="entry name" value="Pkinase"/>
    <property type="match status" value="1"/>
</dbReference>
<dbReference type="Gene3D" id="1.10.510.10">
    <property type="entry name" value="Transferase(Phosphotransferase) domain 1"/>
    <property type="match status" value="1"/>
</dbReference>
<feature type="binding site" evidence="6">
    <location>
        <position position="301"/>
    </location>
    <ligand>
        <name>ATP</name>
        <dbReference type="ChEBI" id="CHEBI:30616"/>
    </ligand>
</feature>